<name>A0A830HH03_9CHLO</name>
<evidence type="ECO:0000256" key="4">
    <source>
        <dbReference type="ARBA" id="ARBA00008006"/>
    </source>
</evidence>
<evidence type="ECO:0000256" key="11">
    <source>
        <dbReference type="ARBA" id="ARBA00023136"/>
    </source>
</evidence>
<evidence type="ECO:0000256" key="3">
    <source>
        <dbReference type="ARBA" id="ARBA00004637"/>
    </source>
</evidence>
<dbReference type="GO" id="GO:0005758">
    <property type="term" value="C:mitochondrial intermembrane space"/>
    <property type="evidence" value="ECO:0007669"/>
    <property type="project" value="UniProtKB-SubCell"/>
</dbReference>
<evidence type="ECO:0000256" key="5">
    <source>
        <dbReference type="ARBA" id="ARBA00018677"/>
    </source>
</evidence>
<evidence type="ECO:0000256" key="2">
    <source>
        <dbReference type="ARBA" id="ARBA00004569"/>
    </source>
</evidence>
<dbReference type="Pfam" id="PF05676">
    <property type="entry name" value="NDUF_B7"/>
    <property type="match status" value="1"/>
</dbReference>
<evidence type="ECO:0000256" key="10">
    <source>
        <dbReference type="ARBA" id="ARBA00023128"/>
    </source>
</evidence>
<comment type="subcellular location">
    <subcellularLocation>
        <location evidence="3">Mitochondrion inner membrane</location>
        <topology evidence="3">Peripheral membrane protein</topology>
    </subcellularLocation>
    <subcellularLocation>
        <location evidence="2">Mitochondrion intermembrane space</location>
    </subcellularLocation>
</comment>
<evidence type="ECO:0000256" key="12">
    <source>
        <dbReference type="ARBA" id="ARBA00023157"/>
    </source>
</evidence>
<dbReference type="OrthoDB" id="268414at2759"/>
<proteinExistence type="inferred from homology"/>
<dbReference type="InterPro" id="IPR008698">
    <property type="entry name" value="NDUB7"/>
</dbReference>
<comment type="function">
    <text evidence="1">Accessory subunit of the mitochondrial membrane respiratory chain NADH dehydrogenase (Complex I), that is believed not to be involved in catalysis. Complex I functions in the transfer of electrons from NADH to the respiratory chain. The immediate electron acceptor for the enzyme is believed to be ubiquinone.</text>
</comment>
<evidence type="ECO:0000256" key="13">
    <source>
        <dbReference type="SAM" id="MobiDB-lite"/>
    </source>
</evidence>
<dbReference type="GO" id="GO:0005743">
    <property type="term" value="C:mitochondrial inner membrane"/>
    <property type="evidence" value="ECO:0007669"/>
    <property type="project" value="UniProtKB-SubCell"/>
</dbReference>
<protein>
    <recommendedName>
        <fullName evidence="5">NADH dehydrogenase [ubiquinone] 1 beta subcomplex subunit 7</fullName>
    </recommendedName>
</protein>
<gene>
    <name evidence="14" type="ORF">PPROV_000310100</name>
</gene>
<keyword evidence="9" id="KW-0249">Electron transport</keyword>
<evidence type="ECO:0000313" key="15">
    <source>
        <dbReference type="Proteomes" id="UP000660262"/>
    </source>
</evidence>
<dbReference type="PANTHER" id="PTHR20900">
    <property type="entry name" value="NADH:UBIQUINONE OXIDOREDUCTASE B18-LIKE SUBUNIT"/>
    <property type="match status" value="1"/>
</dbReference>
<dbReference type="EMBL" id="BNJQ01000007">
    <property type="protein sequence ID" value="GHP04347.1"/>
    <property type="molecule type" value="Genomic_DNA"/>
</dbReference>
<keyword evidence="7" id="KW-0679">Respiratory chain</keyword>
<evidence type="ECO:0000256" key="1">
    <source>
        <dbReference type="ARBA" id="ARBA00003195"/>
    </source>
</evidence>
<keyword evidence="12" id="KW-1015">Disulfide bond</keyword>
<evidence type="ECO:0000256" key="9">
    <source>
        <dbReference type="ARBA" id="ARBA00022982"/>
    </source>
</evidence>
<keyword evidence="11" id="KW-0472">Membrane</keyword>
<keyword evidence="15" id="KW-1185">Reference proteome</keyword>
<evidence type="ECO:0000256" key="8">
    <source>
        <dbReference type="ARBA" id="ARBA00022792"/>
    </source>
</evidence>
<sequence length="97" mass="11572">MASVGDHARRQAAKLPSLSLDPPPMQATQEQLQQHKIPLQYRDYCAHLLIPLNECRVKNFWWPGTCKHERHEFEVCQYREYLRRVKKMEVQRAQEQG</sequence>
<evidence type="ECO:0000256" key="6">
    <source>
        <dbReference type="ARBA" id="ARBA00022448"/>
    </source>
</evidence>
<comment type="similarity">
    <text evidence="4">Belongs to the complex I NDUFB7 subunit family.</text>
</comment>
<keyword evidence="8" id="KW-0999">Mitochondrion inner membrane</keyword>
<dbReference type="PANTHER" id="PTHR20900:SF0">
    <property type="entry name" value="NADH DEHYDROGENASE [UBIQUINONE] 1 BETA SUBCOMPLEX SUBUNIT 7"/>
    <property type="match status" value="1"/>
</dbReference>
<comment type="caution">
    <text evidence="14">The sequence shown here is derived from an EMBL/GenBank/DDBJ whole genome shotgun (WGS) entry which is preliminary data.</text>
</comment>
<reference evidence="14" key="1">
    <citation type="submission" date="2020-10" db="EMBL/GenBank/DDBJ databases">
        <title>Unveiling of a novel bifunctional photoreceptor, Dualchrome1, isolated from a cosmopolitan green alga.</title>
        <authorList>
            <person name="Suzuki S."/>
            <person name="Kawachi M."/>
        </authorList>
    </citation>
    <scope>NUCLEOTIDE SEQUENCE</scope>
    <source>
        <strain evidence="14">NIES 2893</strain>
    </source>
</reference>
<keyword evidence="6" id="KW-0813">Transport</keyword>
<feature type="region of interest" description="Disordered" evidence="13">
    <location>
        <begin position="1"/>
        <end position="31"/>
    </location>
</feature>
<dbReference type="AlphaFoldDB" id="A0A830HH03"/>
<evidence type="ECO:0000256" key="7">
    <source>
        <dbReference type="ARBA" id="ARBA00022660"/>
    </source>
</evidence>
<dbReference type="Proteomes" id="UP000660262">
    <property type="component" value="Unassembled WGS sequence"/>
</dbReference>
<organism evidence="14 15">
    <name type="scientific">Pycnococcus provasolii</name>
    <dbReference type="NCBI Taxonomy" id="41880"/>
    <lineage>
        <taxon>Eukaryota</taxon>
        <taxon>Viridiplantae</taxon>
        <taxon>Chlorophyta</taxon>
        <taxon>Pseudoscourfieldiophyceae</taxon>
        <taxon>Pseudoscourfieldiales</taxon>
        <taxon>Pycnococcaceae</taxon>
        <taxon>Pycnococcus</taxon>
    </lineage>
</organism>
<accession>A0A830HH03</accession>
<evidence type="ECO:0000313" key="14">
    <source>
        <dbReference type="EMBL" id="GHP04347.1"/>
    </source>
</evidence>
<keyword evidence="10" id="KW-0496">Mitochondrion</keyword>